<comment type="caution">
    <text evidence="1">The sequence shown here is derived from an EMBL/GenBank/DDBJ whole genome shotgun (WGS) entry which is preliminary data.</text>
</comment>
<dbReference type="EMBL" id="JBIUYY010000023">
    <property type="protein sequence ID" value="MFJ2825875.1"/>
    <property type="molecule type" value="Genomic_DNA"/>
</dbReference>
<keyword evidence="2" id="KW-1185">Reference proteome</keyword>
<reference evidence="1 2" key="1">
    <citation type="submission" date="2024-10" db="EMBL/GenBank/DDBJ databases">
        <title>The Natural Products Discovery Center: Release of the First 8490 Sequenced Strains for Exploring Actinobacteria Biosynthetic Diversity.</title>
        <authorList>
            <person name="Kalkreuter E."/>
            <person name="Kautsar S.A."/>
            <person name="Yang D."/>
            <person name="Bader C.D."/>
            <person name="Teijaro C.N."/>
            <person name="Fluegel L."/>
            <person name="Davis C.M."/>
            <person name="Simpson J.R."/>
            <person name="Lauterbach L."/>
            <person name="Steele A.D."/>
            <person name="Gui C."/>
            <person name="Meng S."/>
            <person name="Li G."/>
            <person name="Viehrig K."/>
            <person name="Ye F."/>
            <person name="Su P."/>
            <person name="Kiefer A.F."/>
            <person name="Nichols A."/>
            <person name="Cepeda A.J."/>
            <person name="Yan W."/>
            <person name="Fan B."/>
            <person name="Jiang Y."/>
            <person name="Adhikari A."/>
            <person name="Zheng C.-J."/>
            <person name="Schuster L."/>
            <person name="Cowan T.M."/>
            <person name="Smanski M.J."/>
            <person name="Chevrette M.G."/>
            <person name="De Carvalho L.P.S."/>
            <person name="Shen B."/>
        </authorList>
    </citation>
    <scope>NUCLEOTIDE SEQUENCE [LARGE SCALE GENOMIC DNA]</scope>
    <source>
        <strain evidence="1 2">NPDC087220</strain>
    </source>
</reference>
<proteinExistence type="predicted"/>
<dbReference type="Proteomes" id="UP001617351">
    <property type="component" value="Unassembled WGS sequence"/>
</dbReference>
<name>A0ABW8ERI8_STRT5</name>
<evidence type="ECO:0000313" key="1">
    <source>
        <dbReference type="EMBL" id="MFJ2825875.1"/>
    </source>
</evidence>
<accession>A0ABW8ERI8</accession>
<protein>
    <submittedName>
        <fullName evidence="1">Uncharacterized protein</fullName>
    </submittedName>
</protein>
<evidence type="ECO:0000313" key="2">
    <source>
        <dbReference type="Proteomes" id="UP001617351"/>
    </source>
</evidence>
<gene>
    <name evidence="1" type="ORF">ACIO7M_32915</name>
</gene>
<sequence>MAVLDGVLGVEHRPEGRHHLVDAAVGGGLAGSGMALGGDGRRGVGLATTGAPFIQPQIRRWMRLRNAAVHGDLKEFTQLAASDPYKANEMFVEWSSEGGEKARRKMWDHLLLESFATLSREPLSEARSYLPSA</sequence>
<organism evidence="1 2">
    <name type="scientific">Streptomyces toxytricini</name>
    <name type="common">Actinomyces toxytricini</name>
    <dbReference type="NCBI Taxonomy" id="67369"/>
    <lineage>
        <taxon>Bacteria</taxon>
        <taxon>Bacillati</taxon>
        <taxon>Actinomycetota</taxon>
        <taxon>Actinomycetes</taxon>
        <taxon>Kitasatosporales</taxon>
        <taxon>Streptomycetaceae</taxon>
        <taxon>Streptomyces</taxon>
    </lineage>
</organism>
<dbReference type="RefSeq" id="WP_402387768.1">
    <property type="nucleotide sequence ID" value="NZ_JBIUYY010000023.1"/>
</dbReference>